<reference evidence="2 3" key="1">
    <citation type="submission" date="2020-12" db="EMBL/GenBank/DDBJ databases">
        <title>Metabolic potential, ecology and presence of endohyphal bacteria is reflected in genomic diversity of Mucoromycotina.</title>
        <authorList>
            <person name="Muszewska A."/>
            <person name="Okrasinska A."/>
            <person name="Steczkiewicz K."/>
            <person name="Drgas O."/>
            <person name="Orlowska M."/>
            <person name="Perlinska-Lenart U."/>
            <person name="Aleksandrzak-Piekarczyk T."/>
            <person name="Szatraj K."/>
            <person name="Zielenkiewicz U."/>
            <person name="Pilsyk S."/>
            <person name="Malc E."/>
            <person name="Mieczkowski P."/>
            <person name="Kruszewska J.S."/>
            <person name="Biernat P."/>
            <person name="Pawlowska J."/>
        </authorList>
    </citation>
    <scope>NUCLEOTIDE SEQUENCE [LARGE SCALE GENOMIC DNA]</scope>
    <source>
        <strain evidence="2 3">CBS 142.35</strain>
    </source>
</reference>
<comment type="caution">
    <text evidence="2">The sequence shown here is derived from an EMBL/GenBank/DDBJ whole genome shotgun (WGS) entry which is preliminary data.</text>
</comment>
<organism evidence="2 3">
    <name type="scientific">Circinella minor</name>
    <dbReference type="NCBI Taxonomy" id="1195481"/>
    <lineage>
        <taxon>Eukaryota</taxon>
        <taxon>Fungi</taxon>
        <taxon>Fungi incertae sedis</taxon>
        <taxon>Mucoromycota</taxon>
        <taxon>Mucoromycotina</taxon>
        <taxon>Mucoromycetes</taxon>
        <taxon>Mucorales</taxon>
        <taxon>Lichtheimiaceae</taxon>
        <taxon>Circinella</taxon>
    </lineage>
</organism>
<sequence>MASALPVNPSAQDGYVDTTGSSIHGSKIQKQSASGTGATMTISKRKAHDEPDENEKDEDEKDENEKDENEKDENEKDENEKDENEKDEH</sequence>
<dbReference type="EMBL" id="JAEPRB010000019">
    <property type="protein sequence ID" value="KAG2226242.1"/>
    <property type="molecule type" value="Genomic_DNA"/>
</dbReference>
<accession>A0A8H7SDI8</accession>
<dbReference type="Proteomes" id="UP000646827">
    <property type="component" value="Unassembled WGS sequence"/>
</dbReference>
<protein>
    <submittedName>
        <fullName evidence="2">Uncharacterized protein</fullName>
    </submittedName>
</protein>
<gene>
    <name evidence="2" type="ORF">INT45_003387</name>
</gene>
<proteinExistence type="predicted"/>
<dbReference type="AlphaFoldDB" id="A0A8H7SDI8"/>
<evidence type="ECO:0000313" key="3">
    <source>
        <dbReference type="Proteomes" id="UP000646827"/>
    </source>
</evidence>
<keyword evidence="3" id="KW-1185">Reference proteome</keyword>
<feature type="region of interest" description="Disordered" evidence="1">
    <location>
        <begin position="1"/>
        <end position="89"/>
    </location>
</feature>
<evidence type="ECO:0000256" key="1">
    <source>
        <dbReference type="SAM" id="MobiDB-lite"/>
    </source>
</evidence>
<feature type="compositionally biased region" description="Polar residues" evidence="1">
    <location>
        <begin position="18"/>
        <end position="42"/>
    </location>
</feature>
<evidence type="ECO:0000313" key="2">
    <source>
        <dbReference type="EMBL" id="KAG2226242.1"/>
    </source>
</evidence>
<feature type="compositionally biased region" description="Acidic residues" evidence="1">
    <location>
        <begin position="50"/>
        <end position="82"/>
    </location>
</feature>
<name>A0A8H7SDI8_9FUNG</name>